<name>A0A7Y2JYL4_9BURK</name>
<evidence type="ECO:0000313" key="3">
    <source>
        <dbReference type="Proteomes" id="UP000533905"/>
    </source>
</evidence>
<feature type="domain" description="Glycosyl transferase family 1" evidence="1">
    <location>
        <begin position="165"/>
        <end position="308"/>
    </location>
</feature>
<comment type="caution">
    <text evidence="2">The sequence shown here is derived from an EMBL/GenBank/DDBJ whole genome shotgun (WGS) entry which is preliminary data.</text>
</comment>
<proteinExistence type="predicted"/>
<dbReference type="Proteomes" id="UP000533905">
    <property type="component" value="Unassembled WGS sequence"/>
</dbReference>
<dbReference type="PANTHER" id="PTHR46660">
    <property type="match status" value="1"/>
</dbReference>
<keyword evidence="2" id="KW-0808">Transferase</keyword>
<dbReference type="Gene3D" id="3.40.50.2000">
    <property type="entry name" value="Glycogen Phosphorylase B"/>
    <property type="match status" value="1"/>
</dbReference>
<sequence length="356" mass="38423">MSTCRRIIALFLRRGSQAVRKRILIVSPASARENNGNWQTASRWARFLRVAHDVHIAGDWSPDDEPPDLMVALHARRSAAPLAAFTDAHSGRPAVLVLTGTDLYRDIDTIPEAGASLGRAQALVLLQPAGLEQLPCALRAKAHVIYQSAPPLRPYPRTGTERFADICMVGHLRDEKDPLTFIRAACLATAPRARFVHVGGALDPALGAAAEAAQRENPRYRWLGALPHARARQRLKRCRAMAITSRMEGGANVIIEAVTSGVPVLASDINGNRGMLGEDYAGYFAPGDAAALARLVDRCILDAAFDALLRRQCAARAVLFAPAAERAALRELVDNLFLAAPGAHLPTTGHPHEHDA</sequence>
<dbReference type="GO" id="GO:0016757">
    <property type="term" value="F:glycosyltransferase activity"/>
    <property type="evidence" value="ECO:0007669"/>
    <property type="project" value="InterPro"/>
</dbReference>
<dbReference type="EMBL" id="JABAIV010000003">
    <property type="protein sequence ID" value="NNG23431.1"/>
    <property type="molecule type" value="Genomic_DNA"/>
</dbReference>
<dbReference type="Pfam" id="PF00534">
    <property type="entry name" value="Glycos_transf_1"/>
    <property type="match status" value="1"/>
</dbReference>
<organism evidence="2 3">
    <name type="scientific">Telluria aromaticivorans</name>
    <dbReference type="NCBI Taxonomy" id="2725995"/>
    <lineage>
        <taxon>Bacteria</taxon>
        <taxon>Pseudomonadati</taxon>
        <taxon>Pseudomonadota</taxon>
        <taxon>Betaproteobacteria</taxon>
        <taxon>Burkholderiales</taxon>
        <taxon>Oxalobacteraceae</taxon>
        <taxon>Telluria group</taxon>
        <taxon>Telluria</taxon>
    </lineage>
</organism>
<dbReference type="InterPro" id="IPR027627">
    <property type="entry name" value="Glycosyltransferase_put"/>
</dbReference>
<dbReference type="SUPFAM" id="SSF53756">
    <property type="entry name" value="UDP-Glycosyltransferase/glycogen phosphorylase"/>
    <property type="match status" value="1"/>
</dbReference>
<evidence type="ECO:0000259" key="1">
    <source>
        <dbReference type="Pfam" id="PF00534"/>
    </source>
</evidence>
<reference evidence="2 3" key="1">
    <citation type="submission" date="2020-04" db="EMBL/GenBank/DDBJ databases">
        <title>Massilia sp. nov., a cold adapted bacteria isolated from Arctic soil.</title>
        <authorList>
            <person name="Son J."/>
            <person name="Ka J.-O."/>
        </authorList>
    </citation>
    <scope>NUCLEOTIDE SEQUENCE [LARGE SCALE GENOMIC DNA]</scope>
    <source>
        <strain evidence="2 3">ML15P13</strain>
    </source>
</reference>
<dbReference type="CDD" id="cd03801">
    <property type="entry name" value="GT4_PimA-like"/>
    <property type="match status" value="1"/>
</dbReference>
<keyword evidence="3" id="KW-1185">Reference proteome</keyword>
<protein>
    <submittedName>
        <fullName evidence="2">TIGR04348 family glycosyltransferase</fullName>
    </submittedName>
</protein>
<gene>
    <name evidence="2" type="ORF">HGB41_10545</name>
</gene>
<dbReference type="InterPro" id="IPR001296">
    <property type="entry name" value="Glyco_trans_1"/>
</dbReference>
<dbReference type="InterPro" id="IPR052622">
    <property type="entry name" value="Glycosyltransferase_G1"/>
</dbReference>
<accession>A0A7Y2JYL4</accession>
<evidence type="ECO:0000313" key="2">
    <source>
        <dbReference type="EMBL" id="NNG23431.1"/>
    </source>
</evidence>
<dbReference type="PANTHER" id="PTHR46660:SF2">
    <property type="entry name" value="GLYCOSYLTRANSFERASE 1 DOMAIN-CONTAINING PROTEIN 1"/>
    <property type="match status" value="1"/>
</dbReference>
<dbReference type="NCBIfam" id="TIGR04348">
    <property type="entry name" value="selenoneine biosynthesis selenosugar synthase SenB"/>
    <property type="match status" value="1"/>
</dbReference>
<dbReference type="AlphaFoldDB" id="A0A7Y2JYL4"/>